<evidence type="ECO:0000256" key="1">
    <source>
        <dbReference type="SAM" id="MobiDB-lite"/>
    </source>
</evidence>
<feature type="compositionally biased region" description="Acidic residues" evidence="1">
    <location>
        <begin position="26"/>
        <end position="39"/>
    </location>
</feature>
<feature type="compositionally biased region" description="Basic and acidic residues" evidence="1">
    <location>
        <begin position="8"/>
        <end position="25"/>
    </location>
</feature>
<feature type="compositionally biased region" description="Basic and acidic residues" evidence="1">
    <location>
        <begin position="107"/>
        <end position="119"/>
    </location>
</feature>
<protein>
    <submittedName>
        <fullName evidence="2">Uncharacterized protein</fullName>
    </submittedName>
</protein>
<organism evidence="2 3">
    <name type="scientific">Austropuccinia psidii MF-1</name>
    <dbReference type="NCBI Taxonomy" id="1389203"/>
    <lineage>
        <taxon>Eukaryota</taxon>
        <taxon>Fungi</taxon>
        <taxon>Dikarya</taxon>
        <taxon>Basidiomycota</taxon>
        <taxon>Pucciniomycotina</taxon>
        <taxon>Pucciniomycetes</taxon>
        <taxon>Pucciniales</taxon>
        <taxon>Sphaerophragmiaceae</taxon>
        <taxon>Austropuccinia</taxon>
    </lineage>
</organism>
<comment type="caution">
    <text evidence="2">The sequence shown here is derived from an EMBL/GenBank/DDBJ whole genome shotgun (WGS) entry which is preliminary data.</text>
</comment>
<feature type="region of interest" description="Disordered" evidence="1">
    <location>
        <begin position="147"/>
        <end position="168"/>
    </location>
</feature>
<evidence type="ECO:0000313" key="3">
    <source>
        <dbReference type="Proteomes" id="UP000765509"/>
    </source>
</evidence>
<dbReference type="Proteomes" id="UP000765509">
    <property type="component" value="Unassembled WGS sequence"/>
</dbReference>
<accession>A0A9Q3K5Q7</accession>
<keyword evidence="3" id="KW-1185">Reference proteome</keyword>
<dbReference type="AlphaFoldDB" id="A0A9Q3K5Q7"/>
<feature type="region of interest" description="Disordered" evidence="1">
    <location>
        <begin position="1"/>
        <end position="41"/>
    </location>
</feature>
<evidence type="ECO:0000313" key="2">
    <source>
        <dbReference type="EMBL" id="MBW0574456.1"/>
    </source>
</evidence>
<name>A0A9Q3K5Q7_9BASI</name>
<dbReference type="EMBL" id="AVOT02094254">
    <property type="protein sequence ID" value="MBW0574456.1"/>
    <property type="molecule type" value="Genomic_DNA"/>
</dbReference>
<feature type="region of interest" description="Disordered" evidence="1">
    <location>
        <begin position="104"/>
        <end position="125"/>
    </location>
</feature>
<feature type="region of interest" description="Disordered" evidence="1">
    <location>
        <begin position="383"/>
        <end position="415"/>
    </location>
</feature>
<feature type="compositionally biased region" description="Basic and acidic residues" evidence="1">
    <location>
        <begin position="154"/>
        <end position="166"/>
    </location>
</feature>
<reference evidence="2" key="1">
    <citation type="submission" date="2021-03" db="EMBL/GenBank/DDBJ databases">
        <title>Draft genome sequence of rust myrtle Austropuccinia psidii MF-1, a brazilian biotype.</title>
        <authorList>
            <person name="Quecine M.C."/>
            <person name="Pachon D.M.R."/>
            <person name="Bonatelli M.L."/>
            <person name="Correr F.H."/>
            <person name="Franceschini L.M."/>
            <person name="Leite T.F."/>
            <person name="Margarido G.R.A."/>
            <person name="Almeida C.A."/>
            <person name="Ferrarezi J.A."/>
            <person name="Labate C.A."/>
        </authorList>
    </citation>
    <scope>NUCLEOTIDE SEQUENCE</scope>
    <source>
        <strain evidence="2">MF-1</strain>
    </source>
</reference>
<gene>
    <name evidence="2" type="ORF">O181_114171</name>
</gene>
<sequence length="415" mass="47704">MELCNMAKVDKMEVPDSNEESRFEEMNSEEVQEMAEEPETYGLHEENILEVQEKQKNKEVKFGNIPNMEGYLSIEKGLERKKDSKAKSLFKKISKKYGKQGTIWKKQQKDTISKEEHPSVPKMKKSPGIKVFISKVVSKIKRNNQDSVEWDFQSSEKEPTSEKELSNEEEINNQMNLQVNSITPGKEARQKEPEIKMSEGLPSETQSGVNINNDHMGLNNIDLSEEIIKEEIKRKKKRDAKHFKLNIYDLGGKKPSEKALTENIIAENHHVGIDHIFGNFSATYIRLGYETIPIMAILDETSPLNIIPIKMATEMGIGIKNTQMHVWKNHNLTNKTAGKVLVTLTAGETTYLKFSATRIDYVVLGQQFCDYFNIGRRLRNHPQEEGKNKELRASRGRIEEYKGHNLEKEDKGYEN</sequence>
<proteinExistence type="predicted"/>